<accession>A0A1C4UXL1</accession>
<dbReference type="EMBL" id="LT607409">
    <property type="protein sequence ID" value="SCE76349.1"/>
    <property type="molecule type" value="Genomic_DNA"/>
</dbReference>
<feature type="region of interest" description="Disordered" evidence="1">
    <location>
        <begin position="226"/>
        <end position="254"/>
    </location>
</feature>
<feature type="compositionally biased region" description="Low complexity" evidence="1">
    <location>
        <begin position="36"/>
        <end position="45"/>
    </location>
</feature>
<evidence type="ECO:0000313" key="2">
    <source>
        <dbReference type="EMBL" id="SCE76349.1"/>
    </source>
</evidence>
<keyword evidence="3" id="KW-1185">Reference proteome</keyword>
<organism evidence="2 3">
    <name type="scientific">Micromonospora chokoriensis</name>
    <dbReference type="NCBI Taxonomy" id="356851"/>
    <lineage>
        <taxon>Bacteria</taxon>
        <taxon>Bacillati</taxon>
        <taxon>Actinomycetota</taxon>
        <taxon>Actinomycetes</taxon>
        <taxon>Micromonosporales</taxon>
        <taxon>Micromonosporaceae</taxon>
        <taxon>Micromonospora</taxon>
    </lineage>
</organism>
<protein>
    <submittedName>
        <fullName evidence="2">Uncharacterized protein</fullName>
    </submittedName>
</protein>
<dbReference type="Proteomes" id="UP000198224">
    <property type="component" value="Chromosome I"/>
</dbReference>
<feature type="region of interest" description="Disordered" evidence="1">
    <location>
        <begin position="1"/>
        <end position="49"/>
    </location>
</feature>
<sequence>MSLSGIGDTPKAEPPPALFPAPEADAPTPARRRGGPARNGPSSPGDDAGRQLVFFGAEAAEPAVADLAGLLAGPGEVVRMGGTARLSVQVDAAWRVHVLVAELAARGLAASWEPAEGERHVVRTSYTRVLKPLAVAWLHGPSKRPPATFHLTGRRLRLWLAAAGTPEPPDGFRLRLGADEQECWEPIGVALAAAGLAGELLGPGEGGPAYRITGRRRLARLAELVGAPPPAAPPTTWPPPPNSPHPHPHPHPHARVDHGVVVGMYCPFGAKTPTTSP</sequence>
<feature type="compositionally biased region" description="Low complexity" evidence="1">
    <location>
        <begin position="20"/>
        <end position="29"/>
    </location>
</feature>
<evidence type="ECO:0000256" key="1">
    <source>
        <dbReference type="SAM" id="MobiDB-lite"/>
    </source>
</evidence>
<proteinExistence type="predicted"/>
<evidence type="ECO:0000313" key="3">
    <source>
        <dbReference type="Proteomes" id="UP000198224"/>
    </source>
</evidence>
<feature type="compositionally biased region" description="Pro residues" evidence="1">
    <location>
        <begin position="227"/>
        <end position="245"/>
    </location>
</feature>
<name>A0A1C4UXL1_9ACTN</name>
<dbReference type="AlphaFoldDB" id="A0A1C4UXL1"/>
<dbReference type="RefSeq" id="WP_231924465.1">
    <property type="nucleotide sequence ID" value="NZ_LT607409.1"/>
</dbReference>
<reference evidence="3" key="1">
    <citation type="submission" date="2016-06" db="EMBL/GenBank/DDBJ databases">
        <authorList>
            <person name="Varghese N."/>
            <person name="Submissions Spin"/>
        </authorList>
    </citation>
    <scope>NUCLEOTIDE SEQUENCE [LARGE SCALE GENOMIC DNA]</scope>
    <source>
        <strain evidence="3">DSM 45160</strain>
    </source>
</reference>
<gene>
    <name evidence="2" type="ORF">GA0070612_0841</name>
</gene>